<dbReference type="AlphaFoldDB" id="A0A8H7RHM8"/>
<dbReference type="Pfam" id="PF00566">
    <property type="entry name" value="RabGAP-TBC"/>
    <property type="match status" value="1"/>
</dbReference>
<dbReference type="SMART" id="SM00164">
    <property type="entry name" value="TBC"/>
    <property type="match status" value="1"/>
</dbReference>
<dbReference type="GO" id="GO:0031267">
    <property type="term" value="F:small GTPase binding"/>
    <property type="evidence" value="ECO:0007669"/>
    <property type="project" value="TreeGrafter"/>
</dbReference>
<dbReference type="PROSITE" id="PS50086">
    <property type="entry name" value="TBC_RABGAP"/>
    <property type="match status" value="1"/>
</dbReference>
<accession>A0A8H7RHM8</accession>
<dbReference type="PANTHER" id="PTHR47219:SF20">
    <property type="entry name" value="TBC1 DOMAIN FAMILY MEMBER 2B"/>
    <property type="match status" value="1"/>
</dbReference>
<dbReference type="Gene3D" id="1.10.472.80">
    <property type="entry name" value="Ypt/Rab-GAP domain of gyp1p, domain 3"/>
    <property type="match status" value="1"/>
</dbReference>
<keyword evidence="4" id="KW-1185">Reference proteome</keyword>
<reference evidence="3" key="1">
    <citation type="submission" date="2020-12" db="EMBL/GenBank/DDBJ databases">
        <title>Metabolic potential, ecology and presence of endohyphal bacteria is reflected in genomic diversity of Mucoromycotina.</title>
        <authorList>
            <person name="Muszewska A."/>
            <person name="Okrasinska A."/>
            <person name="Steczkiewicz K."/>
            <person name="Drgas O."/>
            <person name="Orlowska M."/>
            <person name="Perlinska-Lenart U."/>
            <person name="Aleksandrzak-Piekarczyk T."/>
            <person name="Szatraj K."/>
            <person name="Zielenkiewicz U."/>
            <person name="Pilsyk S."/>
            <person name="Malc E."/>
            <person name="Mieczkowski P."/>
            <person name="Kruszewska J.S."/>
            <person name="Biernat P."/>
            <person name="Pawlowska J."/>
        </authorList>
    </citation>
    <scope>NUCLEOTIDE SEQUENCE</scope>
    <source>
        <strain evidence="3">CBS 226.32</strain>
    </source>
</reference>
<dbReference type="Gene3D" id="1.10.8.270">
    <property type="entry name" value="putative rabgap domain of human tbc1 domain family member 14 like domains"/>
    <property type="match status" value="1"/>
</dbReference>
<sequence>MTLSTLESGSISDDEDDNDFTPTPSTSSCIIQTFYKEEPWRLNPLHFDGNEYFFEDRDEKHQNLNNCSISIERDSYGFKRPTQWVKLEHLHQFDTYYQPILNKQHLKWKLMTQNGCRRAWPSVNSIKLKKCVRQGIPSEFRGEAWLHYSGAKSKMEANPELYQALVQTAMQMGENNEYADIIQRETENNSKLQSLRRILLAFSLHSPQIGYCQSLNYLAGFFLLFCKTEQEAFWMLVTTVHEYLPENMYDVTMEGANIDQSVLMMLVYEHIPQVWSKVSLGCFWEDQHKKGLPPITLVTNHWFLTMFINILPIETVLRIWDCFFVEGYSIMFQTALTIIKMNSEKISTLEDPIEIFQILQNMPRRLIDCHQFMNNVFSAENSFHNLDSIQISQRREFLKERFSNVQIHEISQAVKTYLNDPLLFRHKETSKKIRQELALLKYLAHMELVLEKIHRLDIWKLKLDVSNKTLKDLHQTALQLKMDIQNSNSSLAESTIKQLYPRASQFLFDDTEKSASSSDNREWLPIQHLDQLYVTASRLYHDLNELQNLKYIAYQVALLYQCINRQGVSFVNYKVRIEQRFDEIKSATKKDPVFLNSDQKSWLQLLSLDIIAQATHKSSIIKCGQIFNVMQQIAS</sequence>
<dbReference type="SUPFAM" id="SSF47923">
    <property type="entry name" value="Ypt/Rab-GAP domain of gyp1p"/>
    <property type="match status" value="2"/>
</dbReference>
<evidence type="ECO:0000313" key="3">
    <source>
        <dbReference type="EMBL" id="KAG2211316.1"/>
    </source>
</evidence>
<protein>
    <recommendedName>
        <fullName evidence="2">Rab-GAP TBC domain-containing protein</fullName>
    </recommendedName>
</protein>
<dbReference type="PANTHER" id="PTHR47219">
    <property type="entry name" value="RAB GTPASE-ACTIVATING PROTEIN 1-LIKE"/>
    <property type="match status" value="1"/>
</dbReference>
<dbReference type="EMBL" id="JAEPRC010000069">
    <property type="protein sequence ID" value="KAG2211316.1"/>
    <property type="molecule type" value="Genomic_DNA"/>
</dbReference>
<dbReference type="OrthoDB" id="294251at2759"/>
<dbReference type="InterPro" id="IPR035969">
    <property type="entry name" value="Rab-GAP_TBC_sf"/>
</dbReference>
<proteinExistence type="predicted"/>
<evidence type="ECO:0000313" key="4">
    <source>
        <dbReference type="Proteomes" id="UP000650833"/>
    </source>
</evidence>
<evidence type="ECO:0000259" key="2">
    <source>
        <dbReference type="PROSITE" id="PS50086"/>
    </source>
</evidence>
<dbReference type="InterPro" id="IPR050302">
    <property type="entry name" value="Rab_GAP_TBC_domain"/>
</dbReference>
<organism evidence="3 4">
    <name type="scientific">Mucor plumbeus</name>
    <dbReference type="NCBI Taxonomy" id="97098"/>
    <lineage>
        <taxon>Eukaryota</taxon>
        <taxon>Fungi</taxon>
        <taxon>Fungi incertae sedis</taxon>
        <taxon>Mucoromycota</taxon>
        <taxon>Mucoromycotina</taxon>
        <taxon>Mucoromycetes</taxon>
        <taxon>Mucorales</taxon>
        <taxon>Mucorineae</taxon>
        <taxon>Mucoraceae</taxon>
        <taxon>Mucor</taxon>
    </lineage>
</organism>
<gene>
    <name evidence="3" type="ORF">INT46_009218</name>
</gene>
<comment type="caution">
    <text evidence="3">The sequence shown here is derived from an EMBL/GenBank/DDBJ whole genome shotgun (WGS) entry which is preliminary data.</text>
</comment>
<feature type="compositionally biased region" description="Polar residues" evidence="1">
    <location>
        <begin position="1"/>
        <end position="11"/>
    </location>
</feature>
<name>A0A8H7RHM8_9FUNG</name>
<dbReference type="Gene3D" id="1.10.10.750">
    <property type="entry name" value="Ypt/Rab-GAP domain of gyp1p, domain 1"/>
    <property type="match status" value="1"/>
</dbReference>
<dbReference type="Proteomes" id="UP000650833">
    <property type="component" value="Unassembled WGS sequence"/>
</dbReference>
<feature type="domain" description="Rab-GAP TBC" evidence="2">
    <location>
        <begin position="135"/>
        <end position="327"/>
    </location>
</feature>
<dbReference type="InterPro" id="IPR000195">
    <property type="entry name" value="Rab-GAP-TBC_dom"/>
</dbReference>
<dbReference type="GO" id="GO:0005096">
    <property type="term" value="F:GTPase activator activity"/>
    <property type="evidence" value="ECO:0007669"/>
    <property type="project" value="TreeGrafter"/>
</dbReference>
<evidence type="ECO:0000256" key="1">
    <source>
        <dbReference type="SAM" id="MobiDB-lite"/>
    </source>
</evidence>
<feature type="region of interest" description="Disordered" evidence="1">
    <location>
        <begin position="1"/>
        <end position="25"/>
    </location>
</feature>